<dbReference type="InterPro" id="IPR029095">
    <property type="entry name" value="NarX-like_N"/>
</dbReference>
<keyword evidence="20" id="KW-1185">Reference proteome</keyword>
<organism evidence="19 20">
    <name type="scientific">Pseudohalioglobus lutimaris</name>
    <dbReference type="NCBI Taxonomy" id="1737061"/>
    <lineage>
        <taxon>Bacteria</taxon>
        <taxon>Pseudomonadati</taxon>
        <taxon>Pseudomonadota</taxon>
        <taxon>Gammaproteobacteria</taxon>
        <taxon>Cellvibrionales</taxon>
        <taxon>Halieaceae</taxon>
        <taxon>Pseudohalioglobus</taxon>
    </lineage>
</organism>
<dbReference type="PROSITE" id="PS50885">
    <property type="entry name" value="HAMP"/>
    <property type="match status" value="1"/>
</dbReference>
<dbReference type="Proteomes" id="UP000235005">
    <property type="component" value="Unassembled WGS sequence"/>
</dbReference>
<evidence type="ECO:0000256" key="1">
    <source>
        <dbReference type="ARBA" id="ARBA00000085"/>
    </source>
</evidence>
<accession>A0A2N5X8E2</accession>
<dbReference type="Gene3D" id="1.20.5.1930">
    <property type="match status" value="1"/>
</dbReference>
<dbReference type="SUPFAM" id="SSF158472">
    <property type="entry name" value="HAMP domain-like"/>
    <property type="match status" value="1"/>
</dbReference>
<comment type="subcellular location">
    <subcellularLocation>
        <location evidence="2">Cell inner membrane</location>
        <topology evidence="2">Multi-pass membrane protein</topology>
    </subcellularLocation>
</comment>
<dbReference type="GO" id="GO:0046983">
    <property type="term" value="F:protein dimerization activity"/>
    <property type="evidence" value="ECO:0007669"/>
    <property type="project" value="UniProtKB-UniRule"/>
</dbReference>
<feature type="transmembrane region" description="Helical" evidence="16">
    <location>
        <begin position="172"/>
        <end position="193"/>
    </location>
</feature>
<keyword evidence="12 14" id="KW-0902">Two-component regulatory system</keyword>
<evidence type="ECO:0000256" key="13">
    <source>
        <dbReference type="ARBA" id="ARBA00023136"/>
    </source>
</evidence>
<dbReference type="Pfam" id="PF00672">
    <property type="entry name" value="HAMP"/>
    <property type="match status" value="1"/>
</dbReference>
<dbReference type="Gene3D" id="3.30.565.10">
    <property type="entry name" value="Histidine kinase-like ATPase, C-terminal domain"/>
    <property type="match status" value="1"/>
</dbReference>
<evidence type="ECO:0000256" key="10">
    <source>
        <dbReference type="ARBA" id="ARBA00022840"/>
    </source>
</evidence>
<keyword evidence="8 14" id="KW-0547">Nucleotide-binding</keyword>
<dbReference type="OrthoDB" id="9811306at2"/>
<evidence type="ECO:0000256" key="11">
    <source>
        <dbReference type="ARBA" id="ARBA00022989"/>
    </source>
</evidence>
<keyword evidence="6 14" id="KW-0808">Transferase</keyword>
<evidence type="ECO:0000256" key="3">
    <source>
        <dbReference type="ARBA" id="ARBA00022475"/>
    </source>
</evidence>
<comment type="caution">
    <text evidence="19">The sequence shown here is derived from an EMBL/GenBank/DDBJ whole genome shotgun (WGS) entry which is preliminary data.</text>
</comment>
<dbReference type="SMART" id="SM00304">
    <property type="entry name" value="HAMP"/>
    <property type="match status" value="1"/>
</dbReference>
<keyword evidence="5" id="KW-0597">Phosphoprotein</keyword>
<proteinExistence type="predicted"/>
<dbReference type="InterPro" id="IPR011712">
    <property type="entry name" value="Sig_transdc_His_kin_sub3_dim/P"/>
</dbReference>
<keyword evidence="10 14" id="KW-0067">ATP-binding</keyword>
<feature type="domain" description="HAMP" evidence="18">
    <location>
        <begin position="197"/>
        <end position="249"/>
    </location>
</feature>
<evidence type="ECO:0000313" key="20">
    <source>
        <dbReference type="Proteomes" id="UP000235005"/>
    </source>
</evidence>
<dbReference type="RefSeq" id="WP_075999608.1">
    <property type="nucleotide sequence ID" value="NZ_PKUS01000001.1"/>
</dbReference>
<keyword evidence="11 16" id="KW-1133">Transmembrane helix</keyword>
<dbReference type="Pfam" id="PF07730">
    <property type="entry name" value="HisKA_3"/>
    <property type="match status" value="1"/>
</dbReference>
<evidence type="ECO:0000313" key="19">
    <source>
        <dbReference type="EMBL" id="PLW70750.1"/>
    </source>
</evidence>
<dbReference type="Pfam" id="PF13675">
    <property type="entry name" value="PilJ"/>
    <property type="match status" value="1"/>
</dbReference>
<dbReference type="PANTHER" id="PTHR24421">
    <property type="entry name" value="NITRATE/NITRITE SENSOR PROTEIN NARX-RELATED"/>
    <property type="match status" value="1"/>
</dbReference>
<dbReference type="Gene3D" id="1.20.120.960">
    <property type="entry name" value="Histidine kinase NarX, sensor domain"/>
    <property type="match status" value="1"/>
</dbReference>
<feature type="transmembrane region" description="Helical" evidence="16">
    <location>
        <begin position="12"/>
        <end position="39"/>
    </location>
</feature>
<evidence type="ECO:0000256" key="7">
    <source>
        <dbReference type="ARBA" id="ARBA00022692"/>
    </source>
</evidence>
<evidence type="ECO:0000259" key="17">
    <source>
        <dbReference type="PROSITE" id="PS50109"/>
    </source>
</evidence>
<dbReference type="GO" id="GO:0000155">
    <property type="term" value="F:phosphorelay sensor kinase activity"/>
    <property type="evidence" value="ECO:0007669"/>
    <property type="project" value="UniProtKB-UniRule"/>
</dbReference>
<feature type="coiled-coil region" evidence="15">
    <location>
        <begin position="241"/>
        <end position="268"/>
    </location>
</feature>
<dbReference type="GO" id="GO:0005886">
    <property type="term" value="C:plasma membrane"/>
    <property type="evidence" value="ECO:0007669"/>
    <property type="project" value="UniProtKB-SubCell"/>
</dbReference>
<dbReference type="CDD" id="cd16917">
    <property type="entry name" value="HATPase_UhpB-NarQ-NarX-like"/>
    <property type="match status" value="1"/>
</dbReference>
<evidence type="ECO:0000256" key="6">
    <source>
        <dbReference type="ARBA" id="ARBA00022679"/>
    </source>
</evidence>
<sequence>MPISGKRIQRSVIFQVFLAMAVIAGMALASMSLSVYVTVSAQNDAEAINLAGSLRMHSYRISNYLGLASQARSDDVEQRLAAEMKQVTDKLNASIIPLVVNEANNVPLEKSYALVLSNWQQGMAPVIQSSLDGATSWQESHRRYNAGLDQWVDDIDAMVTHLQRDNEGKIELLGMTEAVSIILIIFIVLYLIMRADSNFVVPLRKLLKAAEAVERGNLGHRVTVYPENELGVLAASFNTMTASLEAQYRTLEKQVEERTRELHRSNQALYFLYKTSREVASSPYDERLLRVFLAELQKVSNVEKINLCVNAEPNYPNYEYLGTDTAATDYCDGDCNICALPPAQPANPHAPGLSLPIGSRSDNYGFLYVKPHNGEKLLPWQSQLLKTVAETLSTSFAFHRNLGQEHRLMLLEERSTIARELHDSLAQSLSYMKLETARLKKLISKDSQPHLIEEAIEDLQEGINAAYKHLRELLVTFRVKLDSPNLRSALEHAVQEFNELSAAEITLDYKIDGAGLGPNGDIHVLHVIREAINNAVKHAAAGRISLRCERNQNGDCIFTVDDDGVGIPERPEKAHHYGLYTMRERAQRLGGMLHFSVRDCGGTRVQLRVPTGTAKAIA</sequence>
<dbReference type="InterPro" id="IPR036890">
    <property type="entry name" value="HATPase_C_sf"/>
</dbReference>
<evidence type="ECO:0000256" key="12">
    <source>
        <dbReference type="ARBA" id="ARBA00023012"/>
    </source>
</evidence>
<reference evidence="19 20" key="1">
    <citation type="submission" date="2018-01" db="EMBL/GenBank/DDBJ databases">
        <title>The draft genome sequence of Halioglobus lutimaris HF004.</title>
        <authorList>
            <person name="Du Z.-J."/>
            <person name="Shi M.-J."/>
        </authorList>
    </citation>
    <scope>NUCLEOTIDE SEQUENCE [LARGE SCALE GENOMIC DNA]</scope>
    <source>
        <strain evidence="19 20">HF004</strain>
    </source>
</reference>
<dbReference type="InterPro" id="IPR005467">
    <property type="entry name" value="His_kinase_dom"/>
</dbReference>
<evidence type="ECO:0000256" key="14">
    <source>
        <dbReference type="PIRNR" id="PIRNR003167"/>
    </source>
</evidence>
<gene>
    <name evidence="19" type="ORF">C0039_01050</name>
</gene>
<dbReference type="AlphaFoldDB" id="A0A2N5X8E2"/>
<feature type="domain" description="Histidine kinase" evidence="17">
    <location>
        <begin position="416"/>
        <end position="613"/>
    </location>
</feature>
<dbReference type="PROSITE" id="PS50109">
    <property type="entry name" value="HIS_KIN"/>
    <property type="match status" value="1"/>
</dbReference>
<protein>
    <recommendedName>
        <fullName evidence="14">Sensor protein</fullName>
        <ecNumber evidence="14">2.7.13.3</ecNumber>
    </recommendedName>
</protein>
<dbReference type="Pfam" id="PF02518">
    <property type="entry name" value="HATPase_c"/>
    <property type="match status" value="1"/>
</dbReference>
<dbReference type="CDD" id="cd06225">
    <property type="entry name" value="HAMP"/>
    <property type="match status" value="1"/>
</dbReference>
<dbReference type="InterPro" id="IPR003594">
    <property type="entry name" value="HATPase_dom"/>
</dbReference>
<evidence type="ECO:0000256" key="5">
    <source>
        <dbReference type="ARBA" id="ARBA00022553"/>
    </source>
</evidence>
<dbReference type="InterPro" id="IPR050482">
    <property type="entry name" value="Sensor_HK_TwoCompSys"/>
</dbReference>
<evidence type="ECO:0000256" key="16">
    <source>
        <dbReference type="SAM" id="Phobius"/>
    </source>
</evidence>
<evidence type="ECO:0000256" key="2">
    <source>
        <dbReference type="ARBA" id="ARBA00004429"/>
    </source>
</evidence>
<dbReference type="Gene3D" id="1.10.8.500">
    <property type="entry name" value="HAMP domain in histidine kinase"/>
    <property type="match status" value="1"/>
</dbReference>
<keyword evidence="13 14" id="KW-0472">Membrane</keyword>
<dbReference type="EMBL" id="PKUS01000001">
    <property type="protein sequence ID" value="PLW70750.1"/>
    <property type="molecule type" value="Genomic_DNA"/>
</dbReference>
<dbReference type="CDD" id="cd19408">
    <property type="entry name" value="NarX_NarQ_sensor"/>
    <property type="match status" value="1"/>
</dbReference>
<dbReference type="PIRSF" id="PIRSF003167">
    <property type="entry name" value="STHK_NarX/NarQ"/>
    <property type="match status" value="1"/>
</dbReference>
<dbReference type="GO" id="GO:0005524">
    <property type="term" value="F:ATP binding"/>
    <property type="evidence" value="ECO:0007669"/>
    <property type="project" value="UniProtKB-UniRule"/>
</dbReference>
<dbReference type="SUPFAM" id="SSF55874">
    <property type="entry name" value="ATPase domain of HSP90 chaperone/DNA topoisomerase II/histidine kinase"/>
    <property type="match status" value="1"/>
</dbReference>
<keyword evidence="4 14" id="KW-0997">Cell inner membrane</keyword>
<keyword evidence="7 16" id="KW-0812">Transmembrane</keyword>
<dbReference type="InterPro" id="IPR042295">
    <property type="entry name" value="NarX-like_N_sf"/>
</dbReference>
<keyword evidence="15" id="KW-0175">Coiled coil</keyword>
<keyword evidence="9 14" id="KW-0418">Kinase</keyword>
<comment type="catalytic activity">
    <reaction evidence="1 14">
        <text>ATP + protein L-histidine = ADP + protein N-phospho-L-histidine.</text>
        <dbReference type="EC" id="2.7.13.3"/>
    </reaction>
</comment>
<evidence type="ECO:0000256" key="8">
    <source>
        <dbReference type="ARBA" id="ARBA00022741"/>
    </source>
</evidence>
<evidence type="ECO:0000256" key="9">
    <source>
        <dbReference type="ARBA" id="ARBA00022777"/>
    </source>
</evidence>
<dbReference type="SMART" id="SM00387">
    <property type="entry name" value="HATPase_c"/>
    <property type="match status" value="1"/>
</dbReference>
<evidence type="ECO:0000259" key="18">
    <source>
        <dbReference type="PROSITE" id="PS50885"/>
    </source>
</evidence>
<evidence type="ECO:0000256" key="4">
    <source>
        <dbReference type="ARBA" id="ARBA00022519"/>
    </source>
</evidence>
<dbReference type="PANTHER" id="PTHR24421:SF10">
    <property type="entry name" value="NITRATE_NITRITE SENSOR PROTEIN NARQ"/>
    <property type="match status" value="1"/>
</dbReference>
<keyword evidence="3 14" id="KW-1003">Cell membrane</keyword>
<name>A0A2N5X8E2_9GAMM</name>
<dbReference type="EC" id="2.7.13.3" evidence="14"/>
<dbReference type="InterPro" id="IPR003660">
    <property type="entry name" value="HAMP_dom"/>
</dbReference>
<dbReference type="InterPro" id="IPR016380">
    <property type="entry name" value="Sig_transdc_His_kin_NarX/NarQ"/>
</dbReference>
<evidence type="ECO:0000256" key="15">
    <source>
        <dbReference type="SAM" id="Coils"/>
    </source>
</evidence>